<dbReference type="Ensembl" id="ENSSMAT00000084150.1">
    <property type="protein sequence ID" value="ENSSMAP00000051397.1"/>
    <property type="gene ID" value="ENSSMAG00000027086.1"/>
</dbReference>
<dbReference type="Proteomes" id="UP000694558">
    <property type="component" value="Chromosome 19"/>
</dbReference>
<reference evidence="1" key="2">
    <citation type="submission" date="2025-08" db="UniProtKB">
        <authorList>
            <consortium name="Ensembl"/>
        </authorList>
    </citation>
    <scope>IDENTIFICATION</scope>
</reference>
<accession>A0A8D3CVT9</accession>
<reference evidence="1" key="1">
    <citation type="submission" date="2023-05" db="EMBL/GenBank/DDBJ databases">
        <title>High-quality long-read genome of Scophthalmus maximus.</title>
        <authorList>
            <person name="Lien S."/>
            <person name="Martinez P."/>
        </authorList>
    </citation>
    <scope>NUCLEOTIDE SEQUENCE [LARGE SCALE GENOMIC DNA]</scope>
</reference>
<organism evidence="1 2">
    <name type="scientific">Scophthalmus maximus</name>
    <name type="common">Turbot</name>
    <name type="synonym">Psetta maxima</name>
    <dbReference type="NCBI Taxonomy" id="52904"/>
    <lineage>
        <taxon>Eukaryota</taxon>
        <taxon>Metazoa</taxon>
        <taxon>Chordata</taxon>
        <taxon>Craniata</taxon>
        <taxon>Vertebrata</taxon>
        <taxon>Euteleostomi</taxon>
        <taxon>Actinopterygii</taxon>
        <taxon>Neopterygii</taxon>
        <taxon>Teleostei</taxon>
        <taxon>Neoteleostei</taxon>
        <taxon>Acanthomorphata</taxon>
        <taxon>Carangaria</taxon>
        <taxon>Pleuronectiformes</taxon>
        <taxon>Pleuronectoidei</taxon>
        <taxon>Scophthalmidae</taxon>
        <taxon>Scophthalmus</taxon>
    </lineage>
</organism>
<sequence length="91" mass="10652">MTRFALLWLGGLEAVDRRPPSSVENRHHSKCNRCCCYKKKKHPKNSRFVLLPEYHSISASAITHWDRRTLFGQMASCPFSVLFRNFRVDVD</sequence>
<dbReference type="AlphaFoldDB" id="A0A8D3CVT9"/>
<evidence type="ECO:0000313" key="1">
    <source>
        <dbReference type="Ensembl" id="ENSSMAP00000051397.1"/>
    </source>
</evidence>
<protein>
    <submittedName>
        <fullName evidence="1">Uncharacterized protein</fullName>
    </submittedName>
</protein>
<evidence type="ECO:0000313" key="2">
    <source>
        <dbReference type="Proteomes" id="UP000694558"/>
    </source>
</evidence>
<proteinExistence type="predicted"/>
<name>A0A8D3CVT9_SCOMX</name>